<feature type="region of interest" description="Disordered" evidence="1">
    <location>
        <begin position="69"/>
        <end position="97"/>
    </location>
</feature>
<gene>
    <name evidence="2" type="ORF">NCTC9419_00942</name>
</gene>
<name>A0A3S4G9L2_SERRU</name>
<evidence type="ECO:0000256" key="1">
    <source>
        <dbReference type="SAM" id="MobiDB-lite"/>
    </source>
</evidence>
<evidence type="ECO:0000313" key="2">
    <source>
        <dbReference type="EMBL" id="VEA69444.1"/>
    </source>
</evidence>
<dbReference type="AlphaFoldDB" id="A0A3S4G9L2"/>
<reference evidence="2 3" key="1">
    <citation type="submission" date="2018-12" db="EMBL/GenBank/DDBJ databases">
        <authorList>
            <consortium name="Pathogen Informatics"/>
        </authorList>
    </citation>
    <scope>NUCLEOTIDE SEQUENCE [LARGE SCALE GENOMIC DNA]</scope>
    <source>
        <strain evidence="2 3">NCTC9419</strain>
    </source>
</reference>
<organism evidence="2 3">
    <name type="scientific">Serratia rubidaea</name>
    <name type="common">Serratia marinorubra</name>
    <dbReference type="NCBI Taxonomy" id="61652"/>
    <lineage>
        <taxon>Bacteria</taxon>
        <taxon>Pseudomonadati</taxon>
        <taxon>Pseudomonadota</taxon>
        <taxon>Gammaproteobacteria</taxon>
        <taxon>Enterobacterales</taxon>
        <taxon>Yersiniaceae</taxon>
        <taxon>Serratia</taxon>
    </lineage>
</organism>
<dbReference type="EMBL" id="LR134155">
    <property type="protein sequence ID" value="VEA69444.1"/>
    <property type="molecule type" value="Genomic_DNA"/>
</dbReference>
<proteinExistence type="predicted"/>
<accession>A0A3S4G9L2</accession>
<sequence>MRELSNVEVEAVSGGIFGGIIGNIINAGVDTLTGIAGNIVGNIANSIGTTIGLGMGFLDKLVNAFRPNRPTQLRRTRQAQPLAANYSQPDADGAQPP</sequence>
<evidence type="ECO:0000313" key="3">
    <source>
        <dbReference type="Proteomes" id="UP000271603"/>
    </source>
</evidence>
<protein>
    <submittedName>
        <fullName evidence="2">Uncharacterized protein</fullName>
    </submittedName>
</protein>
<dbReference type="Proteomes" id="UP000271603">
    <property type="component" value="Chromosome"/>
</dbReference>